<reference evidence="7 8" key="1">
    <citation type="journal article" date="2019" name="Int. J. Syst. Evol. Microbiol.">
        <title>The Global Catalogue of Microorganisms (GCM) 10K type strain sequencing project: providing services to taxonomists for standard genome sequencing and annotation.</title>
        <authorList>
            <consortium name="The Broad Institute Genomics Platform"/>
            <consortium name="The Broad Institute Genome Sequencing Center for Infectious Disease"/>
            <person name="Wu L."/>
            <person name="Ma J."/>
        </authorList>
    </citation>
    <scope>NUCLEOTIDE SEQUENCE [LARGE SCALE GENOMIC DNA]</scope>
    <source>
        <strain evidence="7 8">JCM 10425</strain>
    </source>
</reference>
<dbReference type="Proteomes" id="UP001500967">
    <property type="component" value="Unassembled WGS sequence"/>
</dbReference>
<dbReference type="PANTHER" id="PTHR30563">
    <property type="entry name" value="DNA RECOMBINATION PROTEIN RMUC"/>
    <property type="match status" value="1"/>
</dbReference>
<feature type="region of interest" description="Disordered" evidence="5">
    <location>
        <begin position="402"/>
        <end position="424"/>
    </location>
</feature>
<name>A0ABN0VB34_9ACTN</name>
<evidence type="ECO:0000256" key="1">
    <source>
        <dbReference type="ARBA" id="ARBA00003416"/>
    </source>
</evidence>
<dbReference type="InterPro" id="IPR003798">
    <property type="entry name" value="DNA_recombination_RmuC"/>
</dbReference>
<evidence type="ECO:0000313" key="8">
    <source>
        <dbReference type="Proteomes" id="UP001500967"/>
    </source>
</evidence>
<sequence length="424" mass="46069">MSEKLSPARACRRGTAGPMGHDSLMSTSTLIGLIVVALICLAAGAAAGWFAALARHAADTAGLRATVEASKANEDRLEHALRSMTTEAIERNNTAFSQLVGPIRESIANVEHTVVELEKDRAVAHAALREQVNAMQQTGEKLRVETGQLVSALKAPQVRGRWGEHQLRRIVEVAGMVEHCDFVEQAVSNTEDGILRPDLVVTLAGGKNVVVDAKVPFAAYLEAMEARDEQARNARMEAHARHLRMHVEQLSAKSYWQRFEPTPEFVVLFVPADTFLDAALQREPNLLEHAFSRNIVVATPSTLVALLRTIAYTWRQEALAENAAAVHALGRDLYQRLSTMGGHVDKLGTALSAAVARYNDAVGSLEARVLVTARRFTDLQVATTDITPPRQVEAVPRALQAPELVPEPTDQPLQVGRHAGQLSG</sequence>
<keyword evidence="6" id="KW-0812">Transmembrane</keyword>
<dbReference type="EMBL" id="BAAAGX010000046">
    <property type="protein sequence ID" value="GAA0284143.1"/>
    <property type="molecule type" value="Genomic_DNA"/>
</dbReference>
<keyword evidence="3" id="KW-0175">Coiled coil</keyword>
<evidence type="ECO:0000256" key="4">
    <source>
        <dbReference type="ARBA" id="ARBA00023172"/>
    </source>
</evidence>
<evidence type="ECO:0000313" key="7">
    <source>
        <dbReference type="EMBL" id="GAA0284143.1"/>
    </source>
</evidence>
<keyword evidence="6" id="KW-1133">Transmembrane helix</keyword>
<keyword evidence="4" id="KW-0233">DNA recombination</keyword>
<comment type="function">
    <text evidence="1">Involved in DNA recombination.</text>
</comment>
<dbReference type="PANTHER" id="PTHR30563:SF0">
    <property type="entry name" value="DNA RECOMBINATION PROTEIN RMUC"/>
    <property type="match status" value="1"/>
</dbReference>
<protein>
    <submittedName>
        <fullName evidence="7">DNA recombination protein RmuC</fullName>
    </submittedName>
</protein>
<comment type="caution">
    <text evidence="7">The sequence shown here is derived from an EMBL/GenBank/DDBJ whole genome shotgun (WGS) entry which is preliminary data.</text>
</comment>
<accession>A0ABN0VB34</accession>
<keyword evidence="6" id="KW-0472">Membrane</keyword>
<gene>
    <name evidence="7" type="ORF">GCM10009539_85330</name>
</gene>
<evidence type="ECO:0000256" key="6">
    <source>
        <dbReference type="SAM" id="Phobius"/>
    </source>
</evidence>
<evidence type="ECO:0000256" key="5">
    <source>
        <dbReference type="SAM" id="MobiDB-lite"/>
    </source>
</evidence>
<comment type="similarity">
    <text evidence="2">Belongs to the RmuC family.</text>
</comment>
<dbReference type="Pfam" id="PF02646">
    <property type="entry name" value="RmuC"/>
    <property type="match status" value="1"/>
</dbReference>
<feature type="transmembrane region" description="Helical" evidence="6">
    <location>
        <begin position="30"/>
        <end position="54"/>
    </location>
</feature>
<keyword evidence="8" id="KW-1185">Reference proteome</keyword>
<organism evidence="7 8">
    <name type="scientific">Cryptosporangium japonicum</name>
    <dbReference type="NCBI Taxonomy" id="80872"/>
    <lineage>
        <taxon>Bacteria</taxon>
        <taxon>Bacillati</taxon>
        <taxon>Actinomycetota</taxon>
        <taxon>Actinomycetes</taxon>
        <taxon>Cryptosporangiales</taxon>
        <taxon>Cryptosporangiaceae</taxon>
        <taxon>Cryptosporangium</taxon>
    </lineage>
</organism>
<evidence type="ECO:0000256" key="3">
    <source>
        <dbReference type="ARBA" id="ARBA00023054"/>
    </source>
</evidence>
<evidence type="ECO:0000256" key="2">
    <source>
        <dbReference type="ARBA" id="ARBA00009840"/>
    </source>
</evidence>
<proteinExistence type="inferred from homology"/>